<protein>
    <submittedName>
        <fullName evidence="1">Uncharacterized protein</fullName>
    </submittedName>
</protein>
<proteinExistence type="predicted"/>
<reference evidence="1" key="1">
    <citation type="submission" date="2020-01" db="EMBL/GenBank/DDBJ databases">
        <authorList>
            <person name="Mishra B."/>
        </authorList>
    </citation>
    <scope>NUCLEOTIDE SEQUENCE [LARGE SCALE GENOMIC DNA]</scope>
</reference>
<dbReference type="EMBL" id="CACVBM020001092">
    <property type="protein sequence ID" value="CAA7030222.1"/>
    <property type="molecule type" value="Genomic_DNA"/>
</dbReference>
<evidence type="ECO:0000313" key="1">
    <source>
        <dbReference type="EMBL" id="CAA7030222.1"/>
    </source>
</evidence>
<dbReference type="Proteomes" id="UP000467841">
    <property type="component" value="Unassembled WGS sequence"/>
</dbReference>
<evidence type="ECO:0000313" key="2">
    <source>
        <dbReference type="Proteomes" id="UP000467841"/>
    </source>
</evidence>
<name>A0A6D2IZ54_9BRAS</name>
<keyword evidence="2" id="KW-1185">Reference proteome</keyword>
<accession>A0A6D2IZ54</accession>
<dbReference type="AlphaFoldDB" id="A0A6D2IZ54"/>
<organism evidence="1 2">
    <name type="scientific">Microthlaspi erraticum</name>
    <dbReference type="NCBI Taxonomy" id="1685480"/>
    <lineage>
        <taxon>Eukaryota</taxon>
        <taxon>Viridiplantae</taxon>
        <taxon>Streptophyta</taxon>
        <taxon>Embryophyta</taxon>
        <taxon>Tracheophyta</taxon>
        <taxon>Spermatophyta</taxon>
        <taxon>Magnoliopsida</taxon>
        <taxon>eudicotyledons</taxon>
        <taxon>Gunneridae</taxon>
        <taxon>Pentapetalae</taxon>
        <taxon>rosids</taxon>
        <taxon>malvids</taxon>
        <taxon>Brassicales</taxon>
        <taxon>Brassicaceae</taxon>
        <taxon>Coluteocarpeae</taxon>
        <taxon>Microthlaspi</taxon>
    </lineage>
</organism>
<sequence>MSGEVHIPYILLEIPSNFRCVIFIPNMPSRDDGSLAIDFDIFRLGSPAPISSLVDDWTNYGSDQGSNTMLSMFLFLLMVDDVRSNAFGSMSLLSCFLALLAL</sequence>
<gene>
    <name evidence="1" type="ORF">MERR_LOCUS17457</name>
</gene>
<comment type="caution">
    <text evidence="1">The sequence shown here is derived from an EMBL/GenBank/DDBJ whole genome shotgun (WGS) entry which is preliminary data.</text>
</comment>